<dbReference type="PANTHER" id="PTHR34229">
    <property type="entry name" value="METAL TRANSPORT PROTEIN HI_1621-RELATED"/>
    <property type="match status" value="1"/>
</dbReference>
<dbReference type="Proteomes" id="UP000606580">
    <property type="component" value="Unassembled WGS sequence"/>
</dbReference>
<reference evidence="8" key="1">
    <citation type="journal article" date="2020" name="MBio">
        <title>'Candidatus Ethanoperedens,' a Thermophilic Genus of Archaea Mediating the Anaerobic Oxidation of Ethane.</title>
        <authorList>
            <person name="Hahn C.J."/>
            <person name="Laso-Perez R."/>
            <person name="Vulcano F."/>
            <person name="Vaziourakis K.M."/>
            <person name="Stokke R."/>
            <person name="Steen I.H."/>
            <person name="Teske A."/>
            <person name="Boetius A."/>
            <person name="Liebeke M."/>
            <person name="Amann R."/>
            <person name="Knittel K."/>
            <person name="Wegener G."/>
        </authorList>
    </citation>
    <scope>NUCLEOTIDE SEQUENCE</scope>
    <source>
        <strain evidence="8">GoM-Arc1-LC-WB58</strain>
    </source>
</reference>
<gene>
    <name evidence="8" type="primary">cbiM</name>
    <name evidence="8" type="ORF">GIS02_05840</name>
</gene>
<feature type="transmembrane region" description="Helical" evidence="7">
    <location>
        <begin position="169"/>
        <end position="191"/>
    </location>
</feature>
<dbReference type="GO" id="GO:0000041">
    <property type="term" value="P:transition metal ion transport"/>
    <property type="evidence" value="ECO:0007669"/>
    <property type="project" value="InterPro"/>
</dbReference>
<protein>
    <submittedName>
        <fullName evidence="8">Cobalt transporter CbiM</fullName>
    </submittedName>
</protein>
<dbReference type="PANTHER" id="PTHR34229:SF1">
    <property type="entry name" value="METAL TRANSPORT PROTEIN HI_1621-RELATED"/>
    <property type="match status" value="1"/>
</dbReference>
<keyword evidence="3" id="KW-1003">Cell membrane</keyword>
<comment type="caution">
    <text evidence="8">The sequence shown here is derived from an EMBL/GenBank/DDBJ whole genome shotgun (WGS) entry which is preliminary data.</text>
</comment>
<evidence type="ECO:0000256" key="3">
    <source>
        <dbReference type="ARBA" id="ARBA00022475"/>
    </source>
</evidence>
<evidence type="ECO:0000256" key="4">
    <source>
        <dbReference type="ARBA" id="ARBA00022692"/>
    </source>
</evidence>
<comment type="subcellular location">
    <subcellularLocation>
        <location evidence="1">Cell membrane</location>
        <topology evidence="1">Multi-pass membrane protein</topology>
    </subcellularLocation>
</comment>
<keyword evidence="5 7" id="KW-1133">Transmembrane helix</keyword>
<evidence type="ECO:0000313" key="8">
    <source>
        <dbReference type="EMBL" id="NMG83705.1"/>
    </source>
</evidence>
<feature type="transmembrane region" description="Helical" evidence="7">
    <location>
        <begin position="100"/>
        <end position="121"/>
    </location>
</feature>
<dbReference type="Gene3D" id="1.10.1760.20">
    <property type="match status" value="1"/>
</dbReference>
<organism evidence="8 9">
    <name type="scientific">Candidatus Ethanoperedens thermophilum</name>
    <dbReference type="NCBI Taxonomy" id="2766897"/>
    <lineage>
        <taxon>Archaea</taxon>
        <taxon>Methanobacteriati</taxon>
        <taxon>Methanobacteriota</taxon>
        <taxon>Stenosarchaea group</taxon>
        <taxon>Methanomicrobia</taxon>
        <taxon>Methanosarcinales</taxon>
        <taxon>Methanosarcinales incertae sedis</taxon>
        <taxon>GOM Arc I cluster</taxon>
        <taxon>Candidatus Ethanoperedens</taxon>
    </lineage>
</organism>
<keyword evidence="2" id="KW-0813">Transport</keyword>
<name>A0A848DCA9_9EURY</name>
<sequence>MHISDGVLSLPVIAVGWGVTLTLLTITLWWSKDNIVEQIPKISVMTGAFFIASLIHVPIPPTSVHLILNGLLGVVLGVLAYPAMFIGLTLQALLFQHGGITTIGVNTMNVGVPALIAYGIFKVGCNRSISKTLLGAICGGLAVLVTAVFLAICLITTGDEFQDVAKVAVAAHIPIMIIESIITGSVVAFLAKVKPEMLSIDNEDKKNESN</sequence>
<feature type="transmembrane region" description="Helical" evidence="7">
    <location>
        <begin position="71"/>
        <end position="94"/>
    </location>
</feature>
<evidence type="ECO:0000256" key="1">
    <source>
        <dbReference type="ARBA" id="ARBA00004651"/>
    </source>
</evidence>
<proteinExistence type="predicted"/>
<dbReference type="NCBIfam" id="NF004905">
    <property type="entry name" value="PRK06265.1-5"/>
    <property type="match status" value="1"/>
</dbReference>
<accession>A0A848DCA9</accession>
<feature type="transmembrane region" description="Helical" evidence="7">
    <location>
        <begin position="7"/>
        <end position="30"/>
    </location>
</feature>
<keyword evidence="6 7" id="KW-0472">Membrane</keyword>
<evidence type="ECO:0000313" key="9">
    <source>
        <dbReference type="Proteomes" id="UP000606580"/>
    </source>
</evidence>
<evidence type="ECO:0000256" key="7">
    <source>
        <dbReference type="SAM" id="Phobius"/>
    </source>
</evidence>
<dbReference type="Pfam" id="PF01891">
    <property type="entry name" value="CbiM"/>
    <property type="match status" value="1"/>
</dbReference>
<dbReference type="InterPro" id="IPR002751">
    <property type="entry name" value="CbiM/NikMN"/>
</dbReference>
<evidence type="ECO:0000256" key="6">
    <source>
        <dbReference type="ARBA" id="ARBA00023136"/>
    </source>
</evidence>
<feature type="transmembrane region" description="Helical" evidence="7">
    <location>
        <begin position="42"/>
        <end position="59"/>
    </location>
</feature>
<keyword evidence="4 7" id="KW-0812">Transmembrane</keyword>
<evidence type="ECO:0000256" key="2">
    <source>
        <dbReference type="ARBA" id="ARBA00022448"/>
    </source>
</evidence>
<evidence type="ECO:0000256" key="5">
    <source>
        <dbReference type="ARBA" id="ARBA00022989"/>
    </source>
</evidence>
<dbReference type="AlphaFoldDB" id="A0A848DCA9"/>
<feature type="transmembrane region" description="Helical" evidence="7">
    <location>
        <begin position="133"/>
        <end position="157"/>
    </location>
</feature>
<dbReference type="GO" id="GO:0005886">
    <property type="term" value="C:plasma membrane"/>
    <property type="evidence" value="ECO:0007669"/>
    <property type="project" value="UniProtKB-SubCell"/>
</dbReference>
<dbReference type="EMBL" id="WNEG01000099">
    <property type="protein sequence ID" value="NMG83705.1"/>
    <property type="molecule type" value="Genomic_DNA"/>
</dbReference>